<dbReference type="Pfam" id="PF07728">
    <property type="entry name" value="AAA_5"/>
    <property type="match status" value="1"/>
</dbReference>
<organism evidence="3 4">
    <name type="scientific">Pseudomonas knackmussii (strain DSM 6978 / CCUG 54928 / LMG 23759 / B13)</name>
    <dbReference type="NCBI Taxonomy" id="1301098"/>
    <lineage>
        <taxon>Bacteria</taxon>
        <taxon>Pseudomonadati</taxon>
        <taxon>Pseudomonadota</taxon>
        <taxon>Gammaproteobacteria</taxon>
        <taxon>Pseudomonadales</taxon>
        <taxon>Pseudomonadaceae</taxon>
        <taxon>Pseudomonas</taxon>
    </lineage>
</organism>
<name>A0A024HBT5_PSEKB</name>
<dbReference type="RefSeq" id="WP_043248988.1">
    <property type="nucleotide sequence ID" value="NZ_HG322950.1"/>
</dbReference>
<dbReference type="AlphaFoldDB" id="A0A024HBT5"/>
<protein>
    <recommendedName>
        <fullName evidence="2">AAA+ ATPase domain-containing protein</fullName>
    </recommendedName>
</protein>
<evidence type="ECO:0000313" key="3">
    <source>
        <dbReference type="EMBL" id="CDF82029.1"/>
    </source>
</evidence>
<evidence type="ECO:0000259" key="2">
    <source>
        <dbReference type="SMART" id="SM00382"/>
    </source>
</evidence>
<reference evidence="3 4" key="2">
    <citation type="submission" date="2014-05" db="EMBL/GenBank/DDBJ databases">
        <title>Genome sequence of the 3-chlorobenzoate degrading bacterium Pseudomonas knackmussii B13 shows multiple evidence for horizontal gene transfer.</title>
        <authorList>
            <person name="Miyazaki R."/>
            <person name="Bertelli C."/>
            <person name="Falquet L."/>
            <person name="Robinson-Rechavi M."/>
            <person name="Gharib W."/>
            <person name="Roy S."/>
            <person name="Van der Meer J.R."/>
        </authorList>
    </citation>
    <scope>NUCLEOTIDE SEQUENCE [LARGE SCALE GENOMIC DNA]</scope>
    <source>
        <strain evidence="3 4">B13</strain>
    </source>
</reference>
<dbReference type="EMBL" id="HG322950">
    <property type="protein sequence ID" value="CDF82029.1"/>
    <property type="molecule type" value="Genomic_DNA"/>
</dbReference>
<dbReference type="OrthoDB" id="9775079at2"/>
<dbReference type="Gene3D" id="1.10.8.80">
    <property type="entry name" value="Magnesium chelatase subunit I, C-Terminal domain"/>
    <property type="match status" value="1"/>
</dbReference>
<dbReference type="GO" id="GO:0005524">
    <property type="term" value="F:ATP binding"/>
    <property type="evidence" value="ECO:0007669"/>
    <property type="project" value="InterPro"/>
</dbReference>
<evidence type="ECO:0000313" key="4">
    <source>
        <dbReference type="Proteomes" id="UP000025241"/>
    </source>
</evidence>
<feature type="domain" description="AAA+ ATPase" evidence="2">
    <location>
        <begin position="28"/>
        <end position="190"/>
    </location>
</feature>
<feature type="region of interest" description="Disordered" evidence="1">
    <location>
        <begin position="278"/>
        <end position="333"/>
    </location>
</feature>
<dbReference type="InterPro" id="IPR011704">
    <property type="entry name" value="ATPase_dyneun-rel_AAA"/>
</dbReference>
<dbReference type="STRING" id="1301098.PKB_0661"/>
<dbReference type="InterPro" id="IPR003593">
    <property type="entry name" value="AAA+_ATPase"/>
</dbReference>
<feature type="compositionally biased region" description="Low complexity" evidence="1">
    <location>
        <begin position="283"/>
        <end position="302"/>
    </location>
</feature>
<dbReference type="Gene3D" id="3.40.50.300">
    <property type="entry name" value="P-loop containing nucleotide triphosphate hydrolases"/>
    <property type="match status" value="1"/>
</dbReference>
<accession>A0A024HBT5</accession>
<dbReference type="SMART" id="SM00382">
    <property type="entry name" value="AAA"/>
    <property type="match status" value="1"/>
</dbReference>
<dbReference type="InterPro" id="IPR041628">
    <property type="entry name" value="ChlI/MoxR_AAA_lid"/>
</dbReference>
<dbReference type="InterPro" id="IPR027417">
    <property type="entry name" value="P-loop_NTPase"/>
</dbReference>
<dbReference type="Pfam" id="PF17863">
    <property type="entry name" value="AAA_lid_2"/>
    <property type="match status" value="1"/>
</dbReference>
<dbReference type="PANTHER" id="PTHR32039">
    <property type="entry name" value="MAGNESIUM-CHELATASE SUBUNIT CHLI"/>
    <property type="match status" value="1"/>
</dbReference>
<sequence length="333" mass="35848">MQAHFPLAAVVAADDLKLALCLAAIDPAIGGVLIEGPRGMAKSTLARGVADLLDGGRFVTLPLGASEERIVGTLDLDAALGEGRARFSPGILANADGGVLYVDEVNLLPDHLVDLLLDVAASGVNHVERDGLSHSHPARFVLIGTMNPEEGELRPQLLDRFGLKVELDSTPQPAERAEIVRRRLAFDANPQAFLARWQAEQEALRQRCSDARQRLAYIPLDDDALQAIAERCYAAGVDGLRADLVWLRGARAHAAWRGADRIEAVDIDALEPFALAHRRRHSPPAQSQPPSAQAPSANEPQQGNQGDGQWGELPARAVPMGAARELPRWPKKP</sequence>
<dbReference type="HOGENOM" id="CLU_016684_0_1_6"/>
<dbReference type="SUPFAM" id="SSF52540">
    <property type="entry name" value="P-loop containing nucleoside triphosphate hydrolases"/>
    <property type="match status" value="1"/>
</dbReference>
<dbReference type="PATRIC" id="fig|1301098.3.peg.669"/>
<dbReference type="Proteomes" id="UP000025241">
    <property type="component" value="Chromosome I"/>
</dbReference>
<evidence type="ECO:0000256" key="1">
    <source>
        <dbReference type="SAM" id="MobiDB-lite"/>
    </source>
</evidence>
<dbReference type="CDD" id="cd00009">
    <property type="entry name" value="AAA"/>
    <property type="match status" value="1"/>
</dbReference>
<gene>
    <name evidence="3" type="ORF">PKB_0661</name>
</gene>
<dbReference type="KEGG" id="pkc:PKB_0661"/>
<proteinExistence type="predicted"/>
<keyword evidence="4" id="KW-1185">Reference proteome</keyword>
<dbReference type="GO" id="GO:0016887">
    <property type="term" value="F:ATP hydrolysis activity"/>
    <property type="evidence" value="ECO:0007669"/>
    <property type="project" value="InterPro"/>
</dbReference>
<dbReference type="eggNOG" id="COG1239">
    <property type="taxonomic scope" value="Bacteria"/>
</dbReference>
<reference evidence="3 4" key="1">
    <citation type="submission" date="2013-03" db="EMBL/GenBank/DDBJ databases">
        <authorList>
            <person name="Linke B."/>
        </authorList>
    </citation>
    <scope>NUCLEOTIDE SEQUENCE [LARGE SCALE GENOMIC DNA]</scope>
    <source>
        <strain evidence="3 4">B13</strain>
    </source>
</reference>
<dbReference type="PANTHER" id="PTHR32039:SF9">
    <property type="entry name" value="MAGNESIUM-CHELATASE SUBUNIT CHLI-2, CHLOROPLASTIC"/>
    <property type="match status" value="1"/>
</dbReference>
<dbReference type="InterPro" id="IPR045006">
    <property type="entry name" value="CHLI-like"/>
</dbReference>